<dbReference type="PANTHER" id="PTHR13939:SF0">
    <property type="entry name" value="NMN AMIDOHYDROLASE-LIKE PROTEIN YFAY"/>
    <property type="match status" value="1"/>
</dbReference>
<organism evidence="3 4">
    <name type="scientific">Gordonia phosphorivorans</name>
    <dbReference type="NCBI Taxonomy" id="1056982"/>
    <lineage>
        <taxon>Bacteria</taxon>
        <taxon>Bacillati</taxon>
        <taxon>Actinomycetota</taxon>
        <taxon>Actinomycetes</taxon>
        <taxon>Mycobacteriales</taxon>
        <taxon>Gordoniaceae</taxon>
        <taxon>Gordonia</taxon>
    </lineage>
</organism>
<dbReference type="InterPro" id="IPR001453">
    <property type="entry name" value="MoaB/Mog_dom"/>
</dbReference>
<dbReference type="Proteomes" id="UP001589783">
    <property type="component" value="Unassembled WGS sequence"/>
</dbReference>
<dbReference type="RefSeq" id="WP_382364209.1">
    <property type="nucleotide sequence ID" value="NZ_JBHLWV010000020.1"/>
</dbReference>
<dbReference type="HAMAP" id="MF_00226_B">
    <property type="entry name" value="CinA_B"/>
    <property type="match status" value="1"/>
</dbReference>
<evidence type="ECO:0000259" key="2">
    <source>
        <dbReference type="SMART" id="SM00852"/>
    </source>
</evidence>
<accession>A0ABV6HA60</accession>
<dbReference type="SUPFAM" id="SSF53218">
    <property type="entry name" value="Molybdenum cofactor biosynthesis proteins"/>
    <property type="match status" value="1"/>
</dbReference>
<dbReference type="NCBIfam" id="TIGR00199">
    <property type="entry name" value="PncC_domain"/>
    <property type="match status" value="1"/>
</dbReference>
<dbReference type="Pfam" id="PF00994">
    <property type="entry name" value="MoCF_biosynth"/>
    <property type="match status" value="1"/>
</dbReference>
<dbReference type="InterPro" id="IPR008136">
    <property type="entry name" value="CinA_C"/>
</dbReference>
<keyword evidence="4" id="KW-1185">Reference proteome</keyword>
<dbReference type="NCBIfam" id="NF001813">
    <property type="entry name" value="PRK00549.1"/>
    <property type="match status" value="1"/>
</dbReference>
<dbReference type="SUPFAM" id="SSF142433">
    <property type="entry name" value="CinA-like"/>
    <property type="match status" value="1"/>
</dbReference>
<dbReference type="InterPro" id="IPR036425">
    <property type="entry name" value="MoaB/Mog-like_dom_sf"/>
</dbReference>
<feature type="domain" description="MoaB/Mog" evidence="2">
    <location>
        <begin position="6"/>
        <end position="184"/>
    </location>
</feature>
<sequence>MSVRVGIIVTGTEVLHGQITDQNGPWVAARLLEAGLEVAHVTVCGDRPDDMAAQLRFLTEEGVDLIVTTGGLGPTADDLTVPTVADFCGRALVLDRALEADITAIIRNWRRFADDHELSPALTAAIAKQALVPVGATPIPPTGTAPGVAIPADQHRPAILILPGPPRELQAMWPSAVTVPAIAAVLARGDDVQHRTIRAYGLSEADLARTLRRAEADLPDFAALEVTTCMRVGEIEIDTRYPSSADPAYEALVALLQREHADQIFSVDGARLDDVLAAALSDRTIATAESCTGGLVAARLTDRPGSSAFMLGGVVSYSNEVKTDVLGVPAELIERLGAVSEPVAAAMAEGARATTGADIAVSTTGIAGPGGAVPGKPVGTVCFGLAIDGRPTRTVTRTFPGDRTMVRTLSTTFALHLVLGALTGKRAE</sequence>
<dbReference type="PANTHER" id="PTHR13939">
    <property type="entry name" value="NICOTINAMIDE-NUCLEOTIDE AMIDOHYDROLASE PNCC"/>
    <property type="match status" value="1"/>
</dbReference>
<reference evidence="3 4" key="1">
    <citation type="submission" date="2024-09" db="EMBL/GenBank/DDBJ databases">
        <authorList>
            <person name="Sun Q."/>
            <person name="Mori K."/>
        </authorList>
    </citation>
    <scope>NUCLEOTIDE SEQUENCE [LARGE SCALE GENOMIC DNA]</scope>
    <source>
        <strain evidence="3 4">CCM 7957</strain>
    </source>
</reference>
<dbReference type="Pfam" id="PF02464">
    <property type="entry name" value="CinA"/>
    <property type="match status" value="1"/>
</dbReference>
<dbReference type="NCBIfam" id="TIGR00200">
    <property type="entry name" value="cinA_nterm"/>
    <property type="match status" value="1"/>
</dbReference>
<dbReference type="InterPro" id="IPR036653">
    <property type="entry name" value="CinA-like_C"/>
</dbReference>
<gene>
    <name evidence="3" type="ORF">ACFFJD_11535</name>
</gene>
<evidence type="ECO:0000313" key="4">
    <source>
        <dbReference type="Proteomes" id="UP001589783"/>
    </source>
</evidence>
<protein>
    <recommendedName>
        <fullName evidence="1">CinA-like protein</fullName>
    </recommendedName>
</protein>
<evidence type="ECO:0000256" key="1">
    <source>
        <dbReference type="HAMAP-Rule" id="MF_00226"/>
    </source>
</evidence>
<dbReference type="PIRSF" id="PIRSF006728">
    <property type="entry name" value="CinA"/>
    <property type="match status" value="1"/>
</dbReference>
<dbReference type="SMART" id="SM00852">
    <property type="entry name" value="MoCF_biosynth"/>
    <property type="match status" value="1"/>
</dbReference>
<dbReference type="InterPro" id="IPR050101">
    <property type="entry name" value="CinA"/>
</dbReference>
<dbReference type="InterPro" id="IPR008135">
    <property type="entry name" value="Competence-induced_CinA"/>
</dbReference>
<name>A0ABV6HA60_9ACTN</name>
<dbReference type="Gene3D" id="3.40.980.10">
    <property type="entry name" value="MoaB/Mog-like domain"/>
    <property type="match status" value="1"/>
</dbReference>
<comment type="similarity">
    <text evidence="1">Belongs to the CinA family.</text>
</comment>
<evidence type="ECO:0000313" key="3">
    <source>
        <dbReference type="EMBL" id="MFC0315479.1"/>
    </source>
</evidence>
<proteinExistence type="inferred from homology"/>
<comment type="caution">
    <text evidence="3">The sequence shown here is derived from an EMBL/GenBank/DDBJ whole genome shotgun (WGS) entry which is preliminary data.</text>
</comment>
<dbReference type="Gene3D" id="3.90.950.20">
    <property type="entry name" value="CinA-like"/>
    <property type="match status" value="1"/>
</dbReference>
<dbReference type="EMBL" id="JBHLWV010000020">
    <property type="protein sequence ID" value="MFC0315479.1"/>
    <property type="molecule type" value="Genomic_DNA"/>
</dbReference>
<dbReference type="CDD" id="cd00885">
    <property type="entry name" value="cinA"/>
    <property type="match status" value="1"/>
</dbReference>